<dbReference type="AlphaFoldDB" id="A0A0N4UT03"/>
<dbReference type="EMBL" id="UXUI01000150">
    <property type="protein sequence ID" value="VDD85075.1"/>
    <property type="molecule type" value="Genomic_DNA"/>
</dbReference>
<comment type="subcellular location">
    <subcellularLocation>
        <location evidence="1">Endoplasmic reticulum membrane</location>
        <topology evidence="1">Multi-pass membrane protein</topology>
    </subcellularLocation>
</comment>
<evidence type="ECO:0000256" key="8">
    <source>
        <dbReference type="SAM" id="Phobius"/>
    </source>
</evidence>
<name>A0A0N4UT03_ENTVE</name>
<keyword evidence="5 8" id="KW-1133">Transmembrane helix</keyword>
<keyword evidence="4" id="KW-0256">Endoplasmic reticulum</keyword>
<organism evidence="11">
    <name type="scientific">Enterobius vermicularis</name>
    <name type="common">Human pinworm</name>
    <dbReference type="NCBI Taxonomy" id="51028"/>
    <lineage>
        <taxon>Eukaryota</taxon>
        <taxon>Metazoa</taxon>
        <taxon>Ecdysozoa</taxon>
        <taxon>Nematoda</taxon>
        <taxon>Chromadorea</taxon>
        <taxon>Rhabditida</taxon>
        <taxon>Spirurina</taxon>
        <taxon>Oxyuridomorpha</taxon>
        <taxon>Oxyuroidea</taxon>
        <taxon>Oxyuridae</taxon>
        <taxon>Enterobius</taxon>
    </lineage>
</organism>
<evidence type="ECO:0000256" key="7">
    <source>
        <dbReference type="ARBA" id="ARBA00023136"/>
    </source>
</evidence>
<dbReference type="PANTHER" id="PTHR21212">
    <property type="entry name" value="BERNARDINELLI-SEIP CONGENITAL LIPODYSTROPHY 2 HOMOLOG BSCL2 PROTEIN"/>
    <property type="match status" value="1"/>
</dbReference>
<gene>
    <name evidence="9" type="ORF">EVEC_LOCUS218</name>
</gene>
<keyword evidence="10" id="KW-1185">Reference proteome</keyword>
<protein>
    <recommendedName>
        <fullName evidence="2">Seipin</fullName>
    </recommendedName>
</protein>
<evidence type="ECO:0000256" key="1">
    <source>
        <dbReference type="ARBA" id="ARBA00004477"/>
    </source>
</evidence>
<keyword evidence="3 8" id="KW-0812">Transmembrane</keyword>
<reference evidence="9 10" key="2">
    <citation type="submission" date="2018-10" db="EMBL/GenBank/DDBJ databases">
        <authorList>
            <consortium name="Pathogen Informatics"/>
        </authorList>
    </citation>
    <scope>NUCLEOTIDE SEQUENCE [LARGE SCALE GENOMIC DNA]</scope>
</reference>
<evidence type="ECO:0000256" key="3">
    <source>
        <dbReference type="ARBA" id="ARBA00022692"/>
    </source>
</evidence>
<dbReference type="GO" id="GO:0006629">
    <property type="term" value="P:lipid metabolic process"/>
    <property type="evidence" value="ECO:0007669"/>
    <property type="project" value="UniProtKB-KW"/>
</dbReference>
<accession>A0A0N4UT03</accession>
<dbReference type="Pfam" id="PF06775">
    <property type="entry name" value="Seipin"/>
    <property type="match status" value="1"/>
</dbReference>
<dbReference type="Proteomes" id="UP000274131">
    <property type="component" value="Unassembled WGS sequence"/>
</dbReference>
<dbReference type="WBParaSite" id="EVEC_0000030701-mRNA-1">
    <property type="protein sequence ID" value="EVEC_0000030701-mRNA-1"/>
    <property type="gene ID" value="EVEC_0000030701"/>
</dbReference>
<dbReference type="STRING" id="51028.A0A0N4UT03"/>
<evidence type="ECO:0000256" key="6">
    <source>
        <dbReference type="ARBA" id="ARBA00023098"/>
    </source>
</evidence>
<dbReference type="OrthoDB" id="3990054at2759"/>
<keyword evidence="6" id="KW-0443">Lipid metabolism</keyword>
<proteinExistence type="predicted"/>
<dbReference type="InterPro" id="IPR009617">
    <property type="entry name" value="Seipin"/>
</dbReference>
<evidence type="ECO:0000256" key="2">
    <source>
        <dbReference type="ARBA" id="ARBA00022064"/>
    </source>
</evidence>
<sequence length="350" mass="40048">MAALRIQFWDKIRSQLSAFKILVILLQIGVALGISLFSPLFLRYFCLPKVVEYSPQLHFTFTTCPNQLAGVCSFPTAIVSLTEDGVALPDGIRYDIFVEVPAYVSKNKNEIGAFQVVVEIFTSEGRKVSLFRRTTFLDNSFTGFLPLAKRFLFFPLNLFKWWDEEVVRDLRIHVTDRFVEDPVLKTSKMSVQIQNRFLQVASGKLFLNARFGFFRSFLYNWPFLSSIVIIGVFLSCTFSLLTVYWGYRSICLFLKDTDLTNLSQSDVYGKEVLRGGKMNKLQQSSSCRASYESFDSVCQDVDSVVPNEKNNISFENVANPFNGDSGNFEGTALRRRRVKKSYEHTVRSPR</sequence>
<feature type="transmembrane region" description="Helical" evidence="8">
    <location>
        <begin position="223"/>
        <end position="247"/>
    </location>
</feature>
<dbReference type="GO" id="GO:0140042">
    <property type="term" value="P:lipid droplet formation"/>
    <property type="evidence" value="ECO:0007669"/>
    <property type="project" value="UniProtKB-ARBA"/>
</dbReference>
<reference evidence="11" key="1">
    <citation type="submission" date="2017-02" db="UniProtKB">
        <authorList>
            <consortium name="WormBaseParasite"/>
        </authorList>
    </citation>
    <scope>IDENTIFICATION</scope>
</reference>
<evidence type="ECO:0000313" key="11">
    <source>
        <dbReference type="WBParaSite" id="EVEC_0000030701-mRNA-1"/>
    </source>
</evidence>
<evidence type="ECO:0000313" key="9">
    <source>
        <dbReference type="EMBL" id="VDD85075.1"/>
    </source>
</evidence>
<evidence type="ECO:0000256" key="5">
    <source>
        <dbReference type="ARBA" id="ARBA00022989"/>
    </source>
</evidence>
<dbReference type="GO" id="GO:0005789">
    <property type="term" value="C:endoplasmic reticulum membrane"/>
    <property type="evidence" value="ECO:0007669"/>
    <property type="project" value="UniProtKB-SubCell"/>
</dbReference>
<evidence type="ECO:0000313" key="10">
    <source>
        <dbReference type="Proteomes" id="UP000274131"/>
    </source>
</evidence>
<feature type="transmembrane region" description="Helical" evidence="8">
    <location>
        <begin position="21"/>
        <end position="42"/>
    </location>
</feature>
<dbReference type="PANTHER" id="PTHR21212:SF0">
    <property type="entry name" value="SEIPIN"/>
    <property type="match status" value="1"/>
</dbReference>
<dbReference type="CDD" id="cd23995">
    <property type="entry name" value="Seipin_BSCL2_like"/>
    <property type="match status" value="1"/>
</dbReference>
<evidence type="ECO:0000256" key="4">
    <source>
        <dbReference type="ARBA" id="ARBA00022824"/>
    </source>
</evidence>
<keyword evidence="7 8" id="KW-0472">Membrane</keyword>